<dbReference type="PROSITE" id="PS51257">
    <property type="entry name" value="PROKAR_LIPOPROTEIN"/>
    <property type="match status" value="1"/>
</dbReference>
<evidence type="ECO:0000256" key="2">
    <source>
        <dbReference type="ARBA" id="ARBA00006275"/>
    </source>
</evidence>
<protein>
    <submittedName>
        <fullName evidence="9">RagB/SusD family nutrient uptake outer membrane protein</fullName>
    </submittedName>
</protein>
<evidence type="ECO:0000256" key="4">
    <source>
        <dbReference type="ARBA" id="ARBA00023136"/>
    </source>
</evidence>
<evidence type="ECO:0000256" key="5">
    <source>
        <dbReference type="ARBA" id="ARBA00023237"/>
    </source>
</evidence>
<feature type="domain" description="RagB/SusD" evidence="7">
    <location>
        <begin position="379"/>
        <end position="608"/>
    </location>
</feature>
<comment type="subcellular location">
    <subcellularLocation>
        <location evidence="1">Cell outer membrane</location>
    </subcellularLocation>
</comment>
<keyword evidence="10" id="KW-1185">Reference proteome</keyword>
<evidence type="ECO:0000256" key="6">
    <source>
        <dbReference type="SAM" id="SignalP"/>
    </source>
</evidence>
<name>A0A934PN04_9FLAO</name>
<keyword evidence="5" id="KW-0998">Cell outer membrane</keyword>
<comment type="caution">
    <text evidence="9">The sequence shown here is derived from an EMBL/GenBank/DDBJ whole genome shotgun (WGS) entry which is preliminary data.</text>
</comment>
<evidence type="ECO:0000313" key="9">
    <source>
        <dbReference type="EMBL" id="MBK0370195.1"/>
    </source>
</evidence>
<organism evidence="9 10">
    <name type="scientific">Flavobacterium agrisoli</name>
    <dbReference type="NCBI Taxonomy" id="2793066"/>
    <lineage>
        <taxon>Bacteria</taxon>
        <taxon>Pseudomonadati</taxon>
        <taxon>Bacteroidota</taxon>
        <taxon>Flavobacteriia</taxon>
        <taxon>Flavobacteriales</taxon>
        <taxon>Flavobacteriaceae</taxon>
        <taxon>Flavobacterium</taxon>
    </lineage>
</organism>
<dbReference type="GO" id="GO:0009279">
    <property type="term" value="C:cell outer membrane"/>
    <property type="evidence" value="ECO:0007669"/>
    <property type="project" value="UniProtKB-SubCell"/>
</dbReference>
<reference evidence="9" key="1">
    <citation type="submission" date="2020-12" db="EMBL/GenBank/DDBJ databases">
        <title>Bacterial novel species Flavobacterium sp. SE-1-e isolated from soil.</title>
        <authorList>
            <person name="Jung H.-Y."/>
        </authorList>
    </citation>
    <scope>NUCLEOTIDE SEQUENCE</scope>
    <source>
        <strain evidence="9">SE-1-e</strain>
    </source>
</reference>
<dbReference type="InterPro" id="IPR033985">
    <property type="entry name" value="SusD-like_N"/>
</dbReference>
<dbReference type="InterPro" id="IPR012944">
    <property type="entry name" value="SusD_RagB_dom"/>
</dbReference>
<dbReference type="AlphaFoldDB" id="A0A934PN04"/>
<dbReference type="Proteomes" id="UP000609172">
    <property type="component" value="Unassembled WGS sequence"/>
</dbReference>
<dbReference type="EMBL" id="JAEHFV010000003">
    <property type="protein sequence ID" value="MBK0370195.1"/>
    <property type="molecule type" value="Genomic_DNA"/>
</dbReference>
<evidence type="ECO:0000256" key="1">
    <source>
        <dbReference type="ARBA" id="ARBA00004442"/>
    </source>
</evidence>
<keyword evidence="4" id="KW-0472">Membrane</keyword>
<keyword evidence="3 6" id="KW-0732">Signal</keyword>
<dbReference type="SUPFAM" id="SSF48452">
    <property type="entry name" value="TPR-like"/>
    <property type="match status" value="1"/>
</dbReference>
<dbReference type="Pfam" id="PF07980">
    <property type="entry name" value="SusD_RagB"/>
    <property type="match status" value="1"/>
</dbReference>
<evidence type="ECO:0000259" key="7">
    <source>
        <dbReference type="Pfam" id="PF07980"/>
    </source>
</evidence>
<feature type="domain" description="SusD-like N-terminal" evidence="8">
    <location>
        <begin position="77"/>
        <end position="177"/>
    </location>
</feature>
<feature type="signal peptide" evidence="6">
    <location>
        <begin position="1"/>
        <end position="26"/>
    </location>
</feature>
<accession>A0A934PN04</accession>
<gene>
    <name evidence="9" type="ORF">I5M07_10120</name>
</gene>
<sequence length="610" mass="69796">MKVKMRKIKFKNIAILLSAVLFVSCGDDFMEPDSISTFDLKYIYSNVDDARNGVNAAYSYFNQDAFRSRLSNNFCGNTDIEHQTGWNSEGDRHQIWNLKANPNNRDLDIVWSNAYRAIRDANIAIKGITDSGNLEASDAATKATFYQLLGEVYTLRAYWYSMLIYYFGDVPYVTNAPVAGDDFYLPKENRNKILTGEIQNLINIEEHMQWADQVRFGTEQVNREYTLGMIARLSLQRGGYYLTPDLRMVRDADYLDYYQLAKTYTSKLMTLKDRELPKDFRKIFMDQVKFQNTVNSEILFEVPFSTNSGDVGWNIGITVDGGATAAHSYGSGNNYMAMPPTYYLSFDSNDKRRDVTCGLYKINTSFKKEFVNSPLNISQGKWNRADLTTPPGSSSAKSTGINWPMMRYADVVLMFAEAENELNGPTPEAQNALKRVRQRAFDETTWTQDVDQYVLSVSQSKDSFFEAIVDERAWEFGGEMIRKYELIRWGIYSQKMQETVTDLKKLNDDAYNGTTQYPDYMYWKLDAAGEFIVLNPDTKVAAAPDDTWTRVPFLRDLGSAAGMYKDWVNRDWENYIDKGPKPGVARYIFPIPVIAIENSKGTLKNDGYGF</sequence>
<evidence type="ECO:0000313" key="10">
    <source>
        <dbReference type="Proteomes" id="UP000609172"/>
    </source>
</evidence>
<evidence type="ECO:0000256" key="3">
    <source>
        <dbReference type="ARBA" id="ARBA00022729"/>
    </source>
</evidence>
<evidence type="ECO:0000259" key="8">
    <source>
        <dbReference type="Pfam" id="PF14322"/>
    </source>
</evidence>
<proteinExistence type="inferred from homology"/>
<dbReference type="Gene3D" id="1.25.40.390">
    <property type="match status" value="1"/>
</dbReference>
<comment type="similarity">
    <text evidence="2">Belongs to the SusD family.</text>
</comment>
<dbReference type="InterPro" id="IPR011990">
    <property type="entry name" value="TPR-like_helical_dom_sf"/>
</dbReference>
<feature type="chain" id="PRO_5037436196" evidence="6">
    <location>
        <begin position="27"/>
        <end position="610"/>
    </location>
</feature>
<dbReference type="Pfam" id="PF14322">
    <property type="entry name" value="SusD-like_3"/>
    <property type="match status" value="1"/>
</dbReference>